<dbReference type="PANTHER" id="PTHR33116">
    <property type="entry name" value="REVERSE TRANSCRIPTASE ZINC-BINDING DOMAIN-CONTAINING PROTEIN-RELATED-RELATED"/>
    <property type="match status" value="1"/>
</dbReference>
<accession>A0A453J0P0</accession>
<reference evidence="1" key="5">
    <citation type="journal article" date="2021" name="G3 (Bethesda)">
        <title>Aegilops tauschii genome assembly Aet v5.0 features greater sequence contiguity and improved annotation.</title>
        <authorList>
            <person name="Wang L."/>
            <person name="Zhu T."/>
            <person name="Rodriguez J.C."/>
            <person name="Deal K.R."/>
            <person name="Dubcovsky J."/>
            <person name="McGuire P.E."/>
            <person name="Lux T."/>
            <person name="Spannagl M."/>
            <person name="Mayer K.F.X."/>
            <person name="Baldrich P."/>
            <person name="Meyers B.C."/>
            <person name="Huo N."/>
            <person name="Gu Y.Q."/>
            <person name="Zhou H."/>
            <person name="Devos K.M."/>
            <person name="Bennetzen J.L."/>
            <person name="Unver T."/>
            <person name="Budak H."/>
            <person name="Gulick P.J."/>
            <person name="Galiba G."/>
            <person name="Kalapos B."/>
            <person name="Nelson D.R."/>
            <person name="Li P."/>
            <person name="You F.M."/>
            <person name="Luo M.C."/>
            <person name="Dvorak J."/>
        </authorList>
    </citation>
    <scope>NUCLEOTIDE SEQUENCE [LARGE SCALE GENOMIC DNA]</scope>
    <source>
        <strain evidence="1">cv. AL8/78</strain>
    </source>
</reference>
<name>A0A453J0P0_AEGTS</name>
<keyword evidence="2" id="KW-1185">Reference proteome</keyword>
<dbReference type="AlphaFoldDB" id="A0A453J0P0"/>
<reference evidence="2" key="1">
    <citation type="journal article" date="2014" name="Science">
        <title>Ancient hybridizations among the ancestral genomes of bread wheat.</title>
        <authorList>
            <consortium name="International Wheat Genome Sequencing Consortium,"/>
            <person name="Marcussen T."/>
            <person name="Sandve S.R."/>
            <person name="Heier L."/>
            <person name="Spannagl M."/>
            <person name="Pfeifer M."/>
            <person name="Jakobsen K.S."/>
            <person name="Wulff B.B."/>
            <person name="Steuernagel B."/>
            <person name="Mayer K.F."/>
            <person name="Olsen O.A."/>
        </authorList>
    </citation>
    <scope>NUCLEOTIDE SEQUENCE [LARGE SCALE GENOMIC DNA]</scope>
    <source>
        <strain evidence="2">cv. AL8/78</strain>
    </source>
</reference>
<reference evidence="1" key="3">
    <citation type="journal article" date="2017" name="Nature">
        <title>Genome sequence of the progenitor of the wheat D genome Aegilops tauschii.</title>
        <authorList>
            <person name="Luo M.C."/>
            <person name="Gu Y.Q."/>
            <person name="Puiu D."/>
            <person name="Wang H."/>
            <person name="Twardziok S.O."/>
            <person name="Deal K.R."/>
            <person name="Huo N."/>
            <person name="Zhu T."/>
            <person name="Wang L."/>
            <person name="Wang Y."/>
            <person name="McGuire P.E."/>
            <person name="Liu S."/>
            <person name="Long H."/>
            <person name="Ramasamy R.K."/>
            <person name="Rodriguez J.C."/>
            <person name="Van S.L."/>
            <person name="Yuan L."/>
            <person name="Wang Z."/>
            <person name="Xia Z."/>
            <person name="Xiao L."/>
            <person name="Anderson O.D."/>
            <person name="Ouyang S."/>
            <person name="Liang Y."/>
            <person name="Zimin A.V."/>
            <person name="Pertea G."/>
            <person name="Qi P."/>
            <person name="Bennetzen J.L."/>
            <person name="Dai X."/>
            <person name="Dawson M.W."/>
            <person name="Muller H.G."/>
            <person name="Kugler K."/>
            <person name="Rivarola-Duarte L."/>
            <person name="Spannagl M."/>
            <person name="Mayer K.F.X."/>
            <person name="Lu F.H."/>
            <person name="Bevan M.W."/>
            <person name="Leroy P."/>
            <person name="Li P."/>
            <person name="You F.M."/>
            <person name="Sun Q."/>
            <person name="Liu Z."/>
            <person name="Lyons E."/>
            <person name="Wicker T."/>
            <person name="Salzberg S.L."/>
            <person name="Devos K.M."/>
            <person name="Dvorak J."/>
        </authorList>
    </citation>
    <scope>NUCLEOTIDE SEQUENCE [LARGE SCALE GENOMIC DNA]</scope>
    <source>
        <strain evidence="1">cv. AL8/78</strain>
    </source>
</reference>
<sequence length="230" mass="25403">MLFCHATTEEVSAVKGILDVFGTASRLQVNYTKSSATVLHGDDSDVGLIELLGCPVVTLPITYLGIPLTTRRPSAAQLQPLVDAVAGRLPTWKAWLMNKAGRLALVKSVLSAIPIHQLLVLAPPKKTLKLLEKIQRGFLWAGRADAHGGHCHVNWRRVCRPLEYGGLGVRDLERMGLALRLRWLWLARTDTECAWQGLDLQFSSKERALFHASTTMAIGDGSTALFWEDR</sequence>
<organism evidence="1 2">
    <name type="scientific">Aegilops tauschii subsp. strangulata</name>
    <name type="common">Goatgrass</name>
    <dbReference type="NCBI Taxonomy" id="200361"/>
    <lineage>
        <taxon>Eukaryota</taxon>
        <taxon>Viridiplantae</taxon>
        <taxon>Streptophyta</taxon>
        <taxon>Embryophyta</taxon>
        <taxon>Tracheophyta</taxon>
        <taxon>Spermatophyta</taxon>
        <taxon>Magnoliopsida</taxon>
        <taxon>Liliopsida</taxon>
        <taxon>Poales</taxon>
        <taxon>Poaceae</taxon>
        <taxon>BOP clade</taxon>
        <taxon>Pooideae</taxon>
        <taxon>Triticodae</taxon>
        <taxon>Triticeae</taxon>
        <taxon>Triticinae</taxon>
        <taxon>Aegilops</taxon>
    </lineage>
</organism>
<evidence type="ECO:0000313" key="2">
    <source>
        <dbReference type="Proteomes" id="UP000015105"/>
    </source>
</evidence>
<reference evidence="1" key="4">
    <citation type="submission" date="2019-03" db="UniProtKB">
        <authorList>
            <consortium name="EnsemblPlants"/>
        </authorList>
    </citation>
    <scope>IDENTIFICATION</scope>
</reference>
<evidence type="ECO:0000313" key="1">
    <source>
        <dbReference type="EnsemblPlants" id="AET4Gv20753700.4"/>
    </source>
</evidence>
<dbReference type="STRING" id="200361.A0A453J0P0"/>
<evidence type="ECO:0008006" key="3">
    <source>
        <dbReference type="Google" id="ProtNLM"/>
    </source>
</evidence>
<dbReference type="GeneID" id="141021988"/>
<proteinExistence type="predicted"/>
<dbReference type="Proteomes" id="UP000015105">
    <property type="component" value="Chromosome 4D"/>
</dbReference>
<dbReference type="PANTHER" id="PTHR33116:SF78">
    <property type="entry name" value="OS12G0587133 PROTEIN"/>
    <property type="match status" value="1"/>
</dbReference>
<dbReference type="RefSeq" id="XP_073353960.1">
    <property type="nucleotide sequence ID" value="XM_073497859.1"/>
</dbReference>
<protein>
    <recommendedName>
        <fullName evidence="3">Reverse transcriptase zinc-binding domain-containing protein</fullName>
    </recommendedName>
</protein>
<dbReference type="EnsemblPlants" id="AET4Gv20753700.4">
    <property type="protein sequence ID" value="AET4Gv20753700.4"/>
    <property type="gene ID" value="AET4Gv20753700"/>
</dbReference>
<dbReference type="Gramene" id="AET4Gv20753700.4">
    <property type="protein sequence ID" value="AET4Gv20753700.4"/>
    <property type="gene ID" value="AET4Gv20753700"/>
</dbReference>
<reference evidence="2" key="2">
    <citation type="journal article" date="2017" name="Nat. Plants">
        <title>The Aegilops tauschii genome reveals multiple impacts of transposons.</title>
        <authorList>
            <person name="Zhao G."/>
            <person name="Zou C."/>
            <person name="Li K."/>
            <person name="Wang K."/>
            <person name="Li T."/>
            <person name="Gao L."/>
            <person name="Zhang X."/>
            <person name="Wang H."/>
            <person name="Yang Z."/>
            <person name="Liu X."/>
            <person name="Jiang W."/>
            <person name="Mao L."/>
            <person name="Kong X."/>
            <person name="Jiao Y."/>
            <person name="Jia J."/>
        </authorList>
    </citation>
    <scope>NUCLEOTIDE SEQUENCE [LARGE SCALE GENOMIC DNA]</scope>
    <source>
        <strain evidence="2">cv. AL8/78</strain>
    </source>
</reference>